<feature type="region of interest" description="Disordered" evidence="1">
    <location>
        <begin position="160"/>
        <end position="184"/>
    </location>
</feature>
<protein>
    <submittedName>
        <fullName evidence="3">Uncharacterized protein</fullName>
    </submittedName>
</protein>
<feature type="compositionally biased region" description="Pro residues" evidence="1">
    <location>
        <begin position="161"/>
        <end position="177"/>
    </location>
</feature>
<reference evidence="2" key="4">
    <citation type="submission" date="2024-05" db="EMBL/GenBank/DDBJ databases">
        <authorList>
            <person name="Sun Q."/>
            <person name="Zhou Y."/>
        </authorList>
    </citation>
    <scope>NUCLEOTIDE SEQUENCE</scope>
    <source>
        <strain evidence="2">CGMCC 4.5581</strain>
    </source>
</reference>
<dbReference type="EMBL" id="JAAMPA010000001">
    <property type="protein sequence ID" value="NIH65835.1"/>
    <property type="molecule type" value="Genomic_DNA"/>
</dbReference>
<evidence type="ECO:0000313" key="4">
    <source>
        <dbReference type="Proteomes" id="UP000552836"/>
    </source>
</evidence>
<evidence type="ECO:0000313" key="2">
    <source>
        <dbReference type="EMBL" id="GGL67496.1"/>
    </source>
</evidence>
<evidence type="ECO:0000256" key="1">
    <source>
        <dbReference type="SAM" id="MobiDB-lite"/>
    </source>
</evidence>
<accession>A0A846LKI7</accession>
<keyword evidence="5" id="KW-1185">Reference proteome</keyword>
<dbReference type="Proteomes" id="UP000552836">
    <property type="component" value="Unassembled WGS sequence"/>
</dbReference>
<comment type="caution">
    <text evidence="3">The sequence shown here is derived from an EMBL/GenBank/DDBJ whole genome shotgun (WGS) entry which is preliminary data.</text>
</comment>
<dbReference type="EMBL" id="BMMI01000004">
    <property type="protein sequence ID" value="GGL67496.1"/>
    <property type="molecule type" value="Genomic_DNA"/>
</dbReference>
<gene>
    <name evidence="3" type="ORF">FB380_000281</name>
    <name evidence="2" type="ORF">GCM10011589_24740</name>
</gene>
<dbReference type="AlphaFoldDB" id="A0A846LKI7"/>
<reference evidence="5" key="2">
    <citation type="journal article" date="2019" name="Int. J. Syst. Evol. Microbiol.">
        <title>The Global Catalogue of Microorganisms (GCM) 10K type strain sequencing project: providing services to taxonomists for standard genome sequencing and annotation.</title>
        <authorList>
            <consortium name="The Broad Institute Genomics Platform"/>
            <consortium name="The Broad Institute Genome Sequencing Center for Infectious Disease"/>
            <person name="Wu L."/>
            <person name="Ma J."/>
        </authorList>
    </citation>
    <scope>NUCLEOTIDE SEQUENCE [LARGE SCALE GENOMIC DNA]</scope>
    <source>
        <strain evidence="5">CGMCC 4.5581</strain>
    </source>
</reference>
<evidence type="ECO:0000313" key="3">
    <source>
        <dbReference type="EMBL" id="NIH65835.1"/>
    </source>
</evidence>
<organism evidence="3 4">
    <name type="scientific">Modestobacter marinus</name>
    <dbReference type="NCBI Taxonomy" id="477641"/>
    <lineage>
        <taxon>Bacteria</taxon>
        <taxon>Bacillati</taxon>
        <taxon>Actinomycetota</taxon>
        <taxon>Actinomycetes</taxon>
        <taxon>Geodermatophilales</taxon>
        <taxon>Geodermatophilaceae</taxon>
        <taxon>Modestobacter</taxon>
    </lineage>
</organism>
<sequence length="196" mass="20770">MELSALASGPVIDVELPVDLRVGPSGSGDLRPCDVVDGSSGDQAAAWSETVVVHVQLRPRRSATRRCLAALAALATRHESVSFALTGLSGDDRAVRVTVGVELGPRELIAKFSDQAQAAYAFVDGLFTDLYDFMPVYVAEPNEVERAAAAGVLEAVETPRPRMPAPRMPAPRIPSPRRPLDDSVHAPVGRGVPVLV</sequence>
<name>A0A846LKI7_9ACTN</name>
<dbReference type="RefSeq" id="WP_188959577.1">
    <property type="nucleotide sequence ID" value="NZ_BAABJU010000019.1"/>
</dbReference>
<reference evidence="2" key="1">
    <citation type="journal article" date="2014" name="Int. J. Syst. Evol. Microbiol.">
        <title>Complete genome of a new Firmicutes species belonging to the dominant human colonic microbiota ('Ruminococcus bicirculans') reveals two chromosomes and a selective capacity to utilize plant glucans.</title>
        <authorList>
            <consortium name="NISC Comparative Sequencing Program"/>
            <person name="Wegmann U."/>
            <person name="Louis P."/>
            <person name="Goesmann A."/>
            <person name="Henrissat B."/>
            <person name="Duncan S.H."/>
            <person name="Flint H.J."/>
        </authorList>
    </citation>
    <scope>NUCLEOTIDE SEQUENCE</scope>
    <source>
        <strain evidence="2">CGMCC 4.5581</strain>
    </source>
</reference>
<proteinExistence type="predicted"/>
<reference evidence="3 4" key="3">
    <citation type="submission" date="2020-02" db="EMBL/GenBank/DDBJ databases">
        <title>Sequencing the genomes of 1000 actinobacteria strains.</title>
        <authorList>
            <person name="Klenk H.-P."/>
        </authorList>
    </citation>
    <scope>NUCLEOTIDE SEQUENCE [LARGE SCALE GENOMIC DNA]</scope>
    <source>
        <strain evidence="3 4">DSM 45201</strain>
    </source>
</reference>
<dbReference type="Proteomes" id="UP000648663">
    <property type="component" value="Unassembled WGS sequence"/>
</dbReference>
<evidence type="ECO:0000313" key="5">
    <source>
        <dbReference type="Proteomes" id="UP000648663"/>
    </source>
</evidence>